<protein>
    <submittedName>
        <fullName evidence="2">Uncharacterized protein</fullName>
    </submittedName>
</protein>
<accession>A0A0F7K1B6</accession>
<dbReference type="Proteomes" id="UP000034410">
    <property type="component" value="Chromosome"/>
</dbReference>
<evidence type="ECO:0000313" key="2">
    <source>
        <dbReference type="EMBL" id="AKH20965.1"/>
    </source>
</evidence>
<evidence type="ECO:0000256" key="1">
    <source>
        <dbReference type="SAM" id="MobiDB-lite"/>
    </source>
</evidence>
<proteinExistence type="predicted"/>
<dbReference type="AlphaFoldDB" id="A0A0F7K1B6"/>
<dbReference type="EMBL" id="CP011412">
    <property type="protein sequence ID" value="AKH20965.1"/>
    <property type="molecule type" value="Genomic_DNA"/>
</dbReference>
<organism evidence="2 3">
    <name type="scientific">Sedimenticola thiotaurini</name>
    <dbReference type="NCBI Taxonomy" id="1543721"/>
    <lineage>
        <taxon>Bacteria</taxon>
        <taxon>Pseudomonadati</taxon>
        <taxon>Pseudomonadota</taxon>
        <taxon>Gammaproteobacteria</taxon>
        <taxon>Chromatiales</taxon>
        <taxon>Sedimenticolaceae</taxon>
        <taxon>Sedimenticola</taxon>
    </lineage>
</organism>
<evidence type="ECO:0000313" key="3">
    <source>
        <dbReference type="Proteomes" id="UP000034410"/>
    </source>
</evidence>
<dbReference type="KEGG" id="seds:AAY24_12085"/>
<name>A0A0F7K1B6_9GAMM</name>
<dbReference type="OrthoDB" id="9935160at2"/>
<keyword evidence="3" id="KW-1185">Reference proteome</keyword>
<feature type="region of interest" description="Disordered" evidence="1">
    <location>
        <begin position="42"/>
        <end position="61"/>
    </location>
</feature>
<sequence>MIFIIKVFRSMSDTTSEVTQSTDSRGYKMICVYDMATGERLRYERSKKQPSPARSGGPADVLRPALQLQEVQLVSRHEPAWLRSDLMLKPVDSFPD</sequence>
<gene>
    <name evidence="2" type="ORF">AAY24_12085</name>
</gene>
<reference evidence="2 3" key="1">
    <citation type="journal article" date="2015" name="Genome Announc.">
        <title>Complete Genome Sequence of Sedimenticola thiotaurini Strain SIP-G1, a Polyphosphate- and Polyhydroxyalkanoate-Accumulating Sulfur-Oxidizing Gammaproteobacterium Isolated from Salt Marsh Sediments.</title>
        <authorList>
            <person name="Flood B.E."/>
            <person name="Jones D.S."/>
            <person name="Bailey J.V."/>
        </authorList>
    </citation>
    <scope>NUCLEOTIDE SEQUENCE [LARGE SCALE GENOMIC DNA]</scope>
    <source>
        <strain evidence="2 3">SIP-G1</strain>
    </source>
</reference>